<dbReference type="NCBIfam" id="TIGR02675">
    <property type="entry name" value="tape_meas_nterm"/>
    <property type="match status" value="1"/>
</dbReference>
<dbReference type="InterPro" id="IPR013491">
    <property type="entry name" value="Tape_meas_N"/>
</dbReference>
<accession>A0A4Q4DXS2</accession>
<reference evidence="1" key="2">
    <citation type="journal article" date="2019" name="Nat. Commun.">
        <title>Spatiotemporal dynamics of multidrug resistant bacteria on intensive care unit surfaces.</title>
        <authorList>
            <person name="D'Souza A.W."/>
            <person name="Potter R.F."/>
            <person name="Wallace M."/>
            <person name="Shupe A."/>
            <person name="Patel S."/>
            <person name="Sun X."/>
            <person name="Gul D."/>
            <person name="Kwon J.H."/>
            <person name="Andleeb S."/>
            <person name="Burnham C.D."/>
            <person name="Dantas G."/>
        </authorList>
    </citation>
    <scope>NUCLEOTIDE SEQUENCE</scope>
    <source>
        <strain evidence="1">AL_065</strain>
    </source>
</reference>
<dbReference type="EMBL" id="CP078045">
    <property type="protein sequence ID" value="QXR06554.1"/>
    <property type="molecule type" value="Genomic_DNA"/>
</dbReference>
<name>A0A4Q4DXS2_ACILW</name>
<reference evidence="1" key="3">
    <citation type="submission" date="2021-06" db="EMBL/GenBank/DDBJ databases">
        <authorList>
            <person name="Diorio-Toth L."/>
        </authorList>
    </citation>
    <scope>NUCLEOTIDE SEQUENCE</scope>
    <source>
        <strain evidence="1">AL_065</strain>
    </source>
</reference>
<evidence type="ECO:0000313" key="1">
    <source>
        <dbReference type="EMBL" id="QXR06554.1"/>
    </source>
</evidence>
<organism evidence="1 2">
    <name type="scientific">Acinetobacter lwoffii</name>
    <dbReference type="NCBI Taxonomy" id="28090"/>
    <lineage>
        <taxon>Bacteria</taxon>
        <taxon>Pseudomonadati</taxon>
        <taxon>Pseudomonadota</taxon>
        <taxon>Gammaproteobacteria</taxon>
        <taxon>Moraxellales</taxon>
        <taxon>Moraxellaceae</taxon>
        <taxon>Acinetobacter</taxon>
    </lineage>
</organism>
<dbReference type="AlphaFoldDB" id="A0A4Q4DXS2"/>
<reference evidence="1" key="1">
    <citation type="submission" date="2018-10" db="EMBL/GenBank/DDBJ databases">
        <authorList>
            <person name="D'Souza A.W."/>
            <person name="Potter R.F."/>
            <person name="Wallace M."/>
            <person name="Shupe A."/>
            <person name="Patel S."/>
            <person name="Sun S."/>
            <person name="Gul D."/>
            <person name="Kwon J.H."/>
            <person name="Andleeb S."/>
            <person name="Burnham C.-A.D."/>
            <person name="Dantas G."/>
        </authorList>
    </citation>
    <scope>NUCLEOTIDE SEQUENCE</scope>
    <source>
        <strain evidence="1">AL_065</strain>
    </source>
</reference>
<dbReference type="Proteomes" id="UP000293391">
    <property type="component" value="Chromosome"/>
</dbReference>
<sequence length="951" mass="104053">MSGKNLTFKLVMDADTKAFVSNMHQSEKAAKDVFAALKNGSASVVGDTNSATKEVDQLGTQSQETAQQVKQLDKELEATSQELQQTEQSSKGVSGELQGLKTGFNALTGALAALGIGTTAMEIAQTADEYKNLSGRLSIAIGEHGNLQKAMDDVKNVAINTNSNLTATGDLYARLTKIGQEMKWPQEQALALTETINKATQVGGGSAAANEAAITQLNQALGSGVLRGDEFNSMMEQSPRLTQALADGLGVTTGKLREMAGEGQLTTDVVTKALLSQSEVISAEFAKFPTTIGASIENLKTAWTVYIGEADAATGASAKVAEAIKFVAENLDTIVSTLMLAGQAFVAYKALNIGMMFLDKAAGIRAASTAIAQETTAVVANTQAQIANAAATRTVATAKTQLATGSAAAATSAMRYQKAIAALSSTEIPWAKPVLRVSNEALFYDQGLVVSNQVDIWHEQAGSLTRAIRSIHEQATGLSSDAYVIWEEGDKRFIHQRYLHDETIKLRHNRETVWQEMIRRRKTFTYSHEVAQVFEHRFSFEWDKSLEIITKSDLPWDKAKAIHYRKHPVQPWPKPETPKYEGTGDLNFICLCHDVDSHNVVLNFGADDCIPALPKRNWWYIVNTLTAERLDTGEKIKVMDGTYSTSRSQWCWTYSITVAHTEKDKLQPINGQPVILKVTINGFEHHILLEDPEETRRFASVLYTYPGRSITALNSDKYGPTRSFIQDNERTSVQLVQAELDRANSGTNLDWKLIDELGWIIPVESLSYVELAPIDAIKQVAESGGGFIYSQKAGNTLSILPRYQKGYWDAMTVDDYDILLSESLVMQQNIKQNDEYIADFNAITVVNSRSGESLKVQQRGTSGDIPLEAVTGPLFNVVSGASYGKNELVKANIQELHTFADIPVSFDIGEMLPGKTIAFNGQWWGVIDSVSGSFSHEKVNETITVERISRE</sequence>
<evidence type="ECO:0000313" key="2">
    <source>
        <dbReference type="Proteomes" id="UP000293391"/>
    </source>
</evidence>
<gene>
    <name evidence="1" type="ORF">EVX74_010585</name>
</gene>
<protein>
    <submittedName>
        <fullName evidence="1">Tape measure protein</fullName>
    </submittedName>
</protein>
<proteinExistence type="predicted"/>
<dbReference type="RefSeq" id="WP_004279630.1">
    <property type="nucleotide sequence ID" value="NZ_CAYTBE010000090.1"/>
</dbReference>
<dbReference type="Pfam" id="PF20155">
    <property type="entry name" value="TMP_3"/>
    <property type="match status" value="1"/>
</dbReference>